<name>A0A2T6AXU0_9RHOB</name>
<evidence type="ECO:0000313" key="3">
    <source>
        <dbReference type="Proteomes" id="UP000244224"/>
    </source>
</evidence>
<keyword evidence="1" id="KW-0472">Membrane</keyword>
<dbReference type="AlphaFoldDB" id="A0A2T6AXU0"/>
<keyword evidence="3" id="KW-1185">Reference proteome</keyword>
<accession>A0A2T6AXU0</accession>
<comment type="caution">
    <text evidence="2">The sequence shown here is derived from an EMBL/GenBank/DDBJ whole genome shotgun (WGS) entry which is preliminary data.</text>
</comment>
<proteinExistence type="predicted"/>
<dbReference type="Proteomes" id="UP000244224">
    <property type="component" value="Unassembled WGS sequence"/>
</dbReference>
<evidence type="ECO:0000313" key="2">
    <source>
        <dbReference type="EMBL" id="PTX48622.1"/>
    </source>
</evidence>
<protein>
    <submittedName>
        <fullName evidence="2">Uncharacterized protein</fullName>
    </submittedName>
</protein>
<dbReference type="EMBL" id="QBKP01000009">
    <property type="protein sequence ID" value="PTX48622.1"/>
    <property type="molecule type" value="Genomic_DNA"/>
</dbReference>
<reference evidence="2 3" key="1">
    <citation type="submission" date="2018-04" db="EMBL/GenBank/DDBJ databases">
        <title>Genomic Encyclopedia of Archaeal and Bacterial Type Strains, Phase II (KMG-II): from individual species to whole genera.</title>
        <authorList>
            <person name="Goeker M."/>
        </authorList>
    </citation>
    <scope>NUCLEOTIDE SEQUENCE [LARGE SCALE GENOMIC DNA]</scope>
    <source>
        <strain evidence="2 3">DSM 21823</strain>
    </source>
</reference>
<evidence type="ECO:0000256" key="1">
    <source>
        <dbReference type="SAM" id="Phobius"/>
    </source>
</evidence>
<keyword evidence="1" id="KW-0812">Transmembrane</keyword>
<organism evidence="2 3">
    <name type="scientific">Gemmobacter caeni</name>
    <dbReference type="NCBI Taxonomy" id="589035"/>
    <lineage>
        <taxon>Bacteria</taxon>
        <taxon>Pseudomonadati</taxon>
        <taxon>Pseudomonadota</taxon>
        <taxon>Alphaproteobacteria</taxon>
        <taxon>Rhodobacterales</taxon>
        <taxon>Paracoccaceae</taxon>
        <taxon>Gemmobacter</taxon>
    </lineage>
</organism>
<keyword evidence="1" id="KW-1133">Transmembrane helix</keyword>
<sequence>MTPKLWFLAVLLGIVALVWLSQMRRRGRYRPLAPREEPKVPDHKPELGTEAIDHASFAAAMARNDALTRRANRIQRRMLRRIRQTD</sequence>
<gene>
    <name evidence="2" type="ORF">C8N34_109130</name>
</gene>
<feature type="transmembrane region" description="Helical" evidence="1">
    <location>
        <begin position="6"/>
        <end position="22"/>
    </location>
</feature>